<organism evidence="1 2">
    <name type="scientific">Parelaphostrongylus tenuis</name>
    <name type="common">Meningeal worm</name>
    <dbReference type="NCBI Taxonomy" id="148309"/>
    <lineage>
        <taxon>Eukaryota</taxon>
        <taxon>Metazoa</taxon>
        <taxon>Ecdysozoa</taxon>
        <taxon>Nematoda</taxon>
        <taxon>Chromadorea</taxon>
        <taxon>Rhabditida</taxon>
        <taxon>Rhabditina</taxon>
        <taxon>Rhabditomorpha</taxon>
        <taxon>Strongyloidea</taxon>
        <taxon>Metastrongylidae</taxon>
        <taxon>Parelaphostrongylus</taxon>
    </lineage>
</organism>
<name>A0AAD5R786_PARTN</name>
<gene>
    <name evidence="1" type="ORF">KIN20_032939</name>
</gene>
<comment type="caution">
    <text evidence="1">The sequence shown here is derived from an EMBL/GenBank/DDBJ whole genome shotgun (WGS) entry which is preliminary data.</text>
</comment>
<protein>
    <submittedName>
        <fullName evidence="1">Uncharacterized protein</fullName>
    </submittedName>
</protein>
<reference evidence="1" key="1">
    <citation type="submission" date="2021-06" db="EMBL/GenBank/DDBJ databases">
        <title>Parelaphostrongylus tenuis whole genome reference sequence.</title>
        <authorList>
            <person name="Garwood T.J."/>
            <person name="Larsen P.A."/>
            <person name="Fountain-Jones N.M."/>
            <person name="Garbe J.R."/>
            <person name="Macchietto M.G."/>
            <person name="Kania S.A."/>
            <person name="Gerhold R.W."/>
            <person name="Richards J.E."/>
            <person name="Wolf T.M."/>
        </authorList>
    </citation>
    <scope>NUCLEOTIDE SEQUENCE</scope>
    <source>
        <strain evidence="1">MNPRO001-30</strain>
        <tissue evidence="1">Meninges</tissue>
    </source>
</reference>
<keyword evidence="2" id="KW-1185">Reference proteome</keyword>
<dbReference type="EMBL" id="JAHQIW010006898">
    <property type="protein sequence ID" value="KAJ1371068.1"/>
    <property type="molecule type" value="Genomic_DNA"/>
</dbReference>
<sequence length="135" mass="15222">MRRIRNSFLGIVEIVEQTHPLQCASKRRHLETTEPYVFTNSPARILNDVPHFFTANSSQACLKTVLSAPTPCSKYQGFLLQYGPCGIIRWAKIQQQICELASFALYKLENSLAKILNDDPYTSTVTSSQARVKTV</sequence>
<proteinExistence type="predicted"/>
<evidence type="ECO:0000313" key="1">
    <source>
        <dbReference type="EMBL" id="KAJ1371068.1"/>
    </source>
</evidence>
<dbReference type="AlphaFoldDB" id="A0AAD5R786"/>
<accession>A0AAD5R786</accession>
<evidence type="ECO:0000313" key="2">
    <source>
        <dbReference type="Proteomes" id="UP001196413"/>
    </source>
</evidence>
<dbReference type="Proteomes" id="UP001196413">
    <property type="component" value="Unassembled WGS sequence"/>
</dbReference>